<dbReference type="Gene3D" id="2.10.109.10">
    <property type="entry name" value="Umud Fragment, subunit A"/>
    <property type="match status" value="1"/>
</dbReference>
<protein>
    <recommendedName>
        <fullName evidence="1">HTH cro/C1-type domain-containing protein</fullName>
    </recommendedName>
</protein>
<name>A0AA36IPY2_9DINO</name>
<reference evidence="2" key="1">
    <citation type="submission" date="2023-08" db="EMBL/GenBank/DDBJ databases">
        <authorList>
            <person name="Chen Y."/>
            <person name="Shah S."/>
            <person name="Dougan E. K."/>
            <person name="Thang M."/>
            <person name="Chan C."/>
        </authorList>
    </citation>
    <scope>NUCLEOTIDE SEQUENCE</scope>
</reference>
<keyword evidence="3" id="KW-1185">Reference proteome</keyword>
<dbReference type="PROSITE" id="PS50943">
    <property type="entry name" value="HTH_CROC1"/>
    <property type="match status" value="1"/>
</dbReference>
<evidence type="ECO:0000313" key="2">
    <source>
        <dbReference type="EMBL" id="CAJ1391694.1"/>
    </source>
</evidence>
<evidence type="ECO:0000259" key="1">
    <source>
        <dbReference type="PROSITE" id="PS50943"/>
    </source>
</evidence>
<dbReference type="InterPro" id="IPR039418">
    <property type="entry name" value="LexA-like"/>
</dbReference>
<dbReference type="Proteomes" id="UP001178507">
    <property type="component" value="Unassembled WGS sequence"/>
</dbReference>
<dbReference type="SUPFAM" id="SSF51306">
    <property type="entry name" value="LexA/Signal peptidase"/>
    <property type="match status" value="1"/>
</dbReference>
<feature type="domain" description="HTH cro/C1-type" evidence="1">
    <location>
        <begin position="4"/>
        <end position="58"/>
    </location>
</feature>
<dbReference type="SUPFAM" id="SSF47413">
    <property type="entry name" value="lambda repressor-like DNA-binding domains"/>
    <property type="match status" value="1"/>
</dbReference>
<sequence>MGKLQELREAAGLTQAQLAKAAGTSQPQIFRLEKSKRTLSKDWAERLAPALRTSPAALMFDQAAATGLPIVGVAQAGAFREVAVFDYDEDDRPMIALARDFRFPDASQYALQVAGESMNRRYPNGTFVSCVAWADTGRMDPVPGMCLHVERHQGPLVEVTLKLYAERDGKRWLEPDSTDGRFKPIEINGDDGTEIVVKGLVTGSWRPETFD</sequence>
<evidence type="ECO:0000313" key="3">
    <source>
        <dbReference type="Proteomes" id="UP001178507"/>
    </source>
</evidence>
<accession>A0AA36IPY2</accession>
<dbReference type="CDD" id="cd06529">
    <property type="entry name" value="S24_LexA-like"/>
    <property type="match status" value="1"/>
</dbReference>
<dbReference type="Pfam" id="PF00717">
    <property type="entry name" value="Peptidase_S24"/>
    <property type="match status" value="1"/>
</dbReference>
<dbReference type="Pfam" id="PF13560">
    <property type="entry name" value="HTH_31"/>
    <property type="match status" value="1"/>
</dbReference>
<dbReference type="AlphaFoldDB" id="A0AA36IPY2"/>
<gene>
    <name evidence="2" type="ORF">EVOR1521_LOCUS16958</name>
</gene>
<dbReference type="Gene3D" id="1.10.260.40">
    <property type="entry name" value="lambda repressor-like DNA-binding domains"/>
    <property type="match status" value="1"/>
</dbReference>
<dbReference type="InterPro" id="IPR001387">
    <property type="entry name" value="Cro/C1-type_HTH"/>
</dbReference>
<comment type="caution">
    <text evidence="2">The sequence shown here is derived from an EMBL/GenBank/DDBJ whole genome shotgun (WGS) entry which is preliminary data.</text>
</comment>
<dbReference type="CDD" id="cd00093">
    <property type="entry name" value="HTH_XRE"/>
    <property type="match status" value="1"/>
</dbReference>
<dbReference type="EMBL" id="CAUJNA010002223">
    <property type="protein sequence ID" value="CAJ1391694.1"/>
    <property type="molecule type" value="Genomic_DNA"/>
</dbReference>
<dbReference type="SMART" id="SM00530">
    <property type="entry name" value="HTH_XRE"/>
    <property type="match status" value="1"/>
</dbReference>
<organism evidence="2 3">
    <name type="scientific">Effrenium voratum</name>
    <dbReference type="NCBI Taxonomy" id="2562239"/>
    <lineage>
        <taxon>Eukaryota</taxon>
        <taxon>Sar</taxon>
        <taxon>Alveolata</taxon>
        <taxon>Dinophyceae</taxon>
        <taxon>Suessiales</taxon>
        <taxon>Symbiodiniaceae</taxon>
        <taxon>Effrenium</taxon>
    </lineage>
</organism>
<dbReference type="InterPro" id="IPR010982">
    <property type="entry name" value="Lambda_DNA-bd_dom_sf"/>
</dbReference>
<dbReference type="InterPro" id="IPR036286">
    <property type="entry name" value="LexA/Signal_pep-like_sf"/>
</dbReference>
<proteinExistence type="predicted"/>
<dbReference type="InterPro" id="IPR015927">
    <property type="entry name" value="Peptidase_S24_S26A/B/C"/>
</dbReference>
<dbReference type="GO" id="GO:0003677">
    <property type="term" value="F:DNA binding"/>
    <property type="evidence" value="ECO:0007669"/>
    <property type="project" value="InterPro"/>
</dbReference>